<dbReference type="EMBL" id="MSIF01000021">
    <property type="protein sequence ID" value="OLF06446.1"/>
    <property type="molecule type" value="Genomic_DNA"/>
</dbReference>
<protein>
    <submittedName>
        <fullName evidence="2">Epimerase</fullName>
    </submittedName>
</protein>
<keyword evidence="3" id="KW-1185">Reference proteome</keyword>
<dbReference type="PANTHER" id="PTHR43355">
    <property type="entry name" value="FLAVIN REDUCTASE (NADPH)"/>
    <property type="match status" value="1"/>
</dbReference>
<reference evidence="2 3" key="1">
    <citation type="submission" date="2016-12" db="EMBL/GenBank/DDBJ databases">
        <title>The draft genome sequence of Actinophytocola xinjiangensis.</title>
        <authorList>
            <person name="Wang W."/>
            <person name="Yuan L."/>
        </authorList>
    </citation>
    <scope>NUCLEOTIDE SEQUENCE [LARGE SCALE GENOMIC DNA]</scope>
    <source>
        <strain evidence="2 3">CGMCC 4.4663</strain>
    </source>
</reference>
<dbReference type="RefSeq" id="WP_075136626.1">
    <property type="nucleotide sequence ID" value="NZ_MSIF01000021.1"/>
</dbReference>
<dbReference type="InterPro" id="IPR036291">
    <property type="entry name" value="NAD(P)-bd_dom_sf"/>
</dbReference>
<evidence type="ECO:0000313" key="3">
    <source>
        <dbReference type="Proteomes" id="UP000185696"/>
    </source>
</evidence>
<dbReference type="GO" id="GO:0042602">
    <property type="term" value="F:riboflavin reductase (NADPH) activity"/>
    <property type="evidence" value="ECO:0007669"/>
    <property type="project" value="TreeGrafter"/>
</dbReference>
<organism evidence="2 3">
    <name type="scientific">Actinophytocola xinjiangensis</name>
    <dbReference type="NCBI Taxonomy" id="485602"/>
    <lineage>
        <taxon>Bacteria</taxon>
        <taxon>Bacillati</taxon>
        <taxon>Actinomycetota</taxon>
        <taxon>Actinomycetes</taxon>
        <taxon>Pseudonocardiales</taxon>
        <taxon>Pseudonocardiaceae</taxon>
    </lineage>
</organism>
<dbReference type="PANTHER" id="PTHR43355:SF2">
    <property type="entry name" value="FLAVIN REDUCTASE (NADPH)"/>
    <property type="match status" value="1"/>
</dbReference>
<dbReference type="InterPro" id="IPR016040">
    <property type="entry name" value="NAD(P)-bd_dom"/>
</dbReference>
<dbReference type="OrthoDB" id="3763081at2"/>
<dbReference type="GO" id="GO:0004074">
    <property type="term" value="F:biliverdin reductase [NAD(P)H] activity"/>
    <property type="evidence" value="ECO:0007669"/>
    <property type="project" value="TreeGrafter"/>
</dbReference>
<dbReference type="InterPro" id="IPR051606">
    <property type="entry name" value="Polyketide_Oxido-like"/>
</dbReference>
<sequence length="213" mass="22188">MRLTVFGATGRIGGHLVRQALDEGHQVTAVVRDRSRFTVGDHESLTVAVVPALTDPAALVGAVDGADAVLSGIGPAGRRDAGITTVATRTILAAMATTGVRRIVVVSAMPVGPPPKGESIVGRWIAYPLITRVLRPVYDDLATVEADLRASGTDWTVIRPPRLTDKPLSHHYRTTIGANVPNGLSASRADVADAMLAALTNPATVSQPVGIAR</sequence>
<comment type="caution">
    <text evidence="2">The sequence shown here is derived from an EMBL/GenBank/DDBJ whole genome shotgun (WGS) entry which is preliminary data.</text>
</comment>
<gene>
    <name evidence="2" type="ORF">BLA60_31215</name>
</gene>
<dbReference type="AlphaFoldDB" id="A0A7Z0WG02"/>
<evidence type="ECO:0000259" key="1">
    <source>
        <dbReference type="Pfam" id="PF13460"/>
    </source>
</evidence>
<dbReference type="Pfam" id="PF13460">
    <property type="entry name" value="NAD_binding_10"/>
    <property type="match status" value="1"/>
</dbReference>
<dbReference type="Proteomes" id="UP000185696">
    <property type="component" value="Unassembled WGS sequence"/>
</dbReference>
<feature type="domain" description="NAD(P)-binding" evidence="1">
    <location>
        <begin position="7"/>
        <end position="202"/>
    </location>
</feature>
<accession>A0A7Z0WG02</accession>
<dbReference type="Gene3D" id="3.40.50.720">
    <property type="entry name" value="NAD(P)-binding Rossmann-like Domain"/>
    <property type="match status" value="1"/>
</dbReference>
<name>A0A7Z0WG02_9PSEU</name>
<proteinExistence type="predicted"/>
<evidence type="ECO:0000313" key="2">
    <source>
        <dbReference type="EMBL" id="OLF06446.1"/>
    </source>
</evidence>
<dbReference type="SUPFAM" id="SSF51735">
    <property type="entry name" value="NAD(P)-binding Rossmann-fold domains"/>
    <property type="match status" value="1"/>
</dbReference>